<evidence type="ECO:0000256" key="1">
    <source>
        <dbReference type="ARBA" id="ARBA00022723"/>
    </source>
</evidence>
<keyword evidence="3" id="KW-0106">Calcium</keyword>
<dbReference type="AlphaFoldDB" id="A0AAV2T995"/>
<protein>
    <recommendedName>
        <fullName evidence="4">EF-hand domain-containing protein</fullName>
    </recommendedName>
</protein>
<dbReference type="InterPro" id="IPR002048">
    <property type="entry name" value="EF_hand_dom"/>
</dbReference>
<feature type="domain" description="EF-hand" evidence="4">
    <location>
        <begin position="8"/>
        <end position="43"/>
    </location>
</feature>
<reference evidence="5" key="1">
    <citation type="submission" date="2024-06" db="EMBL/GenBank/DDBJ databases">
        <authorList>
            <person name="Liu X."/>
            <person name="Lenzi L."/>
            <person name="Haldenby T S."/>
            <person name="Uol C."/>
        </authorList>
    </citation>
    <scope>NUCLEOTIDE SEQUENCE</scope>
</reference>
<organism evidence="5 6">
    <name type="scientific">Calicophoron daubneyi</name>
    <name type="common">Rumen fluke</name>
    <name type="synonym">Paramphistomum daubneyi</name>
    <dbReference type="NCBI Taxonomy" id="300641"/>
    <lineage>
        <taxon>Eukaryota</taxon>
        <taxon>Metazoa</taxon>
        <taxon>Spiralia</taxon>
        <taxon>Lophotrochozoa</taxon>
        <taxon>Platyhelminthes</taxon>
        <taxon>Trematoda</taxon>
        <taxon>Digenea</taxon>
        <taxon>Plagiorchiida</taxon>
        <taxon>Pronocephalata</taxon>
        <taxon>Paramphistomoidea</taxon>
        <taxon>Paramphistomidae</taxon>
        <taxon>Calicophoron</taxon>
    </lineage>
</organism>
<dbReference type="PANTHER" id="PTHR34524">
    <property type="entry name" value="CALCYPHOSIN"/>
    <property type="match status" value="1"/>
</dbReference>
<evidence type="ECO:0000313" key="5">
    <source>
        <dbReference type="EMBL" id="CAL5132841.1"/>
    </source>
</evidence>
<name>A0AAV2T995_CALDB</name>
<dbReference type="InterPro" id="IPR011992">
    <property type="entry name" value="EF-hand-dom_pair"/>
</dbReference>
<gene>
    <name evidence="5" type="ORF">CDAUBV1_LOCUS5679</name>
</gene>
<dbReference type="InterPro" id="IPR051581">
    <property type="entry name" value="Ca-bind"/>
</dbReference>
<keyword evidence="2" id="KW-0677">Repeat</keyword>
<accession>A0AAV2T995</accession>
<dbReference type="FunFam" id="1.10.238.10:FF:000001">
    <property type="entry name" value="Calmodulin 1"/>
    <property type="match status" value="1"/>
</dbReference>
<dbReference type="SMART" id="SM00054">
    <property type="entry name" value="EFh"/>
    <property type="match status" value="3"/>
</dbReference>
<proteinExistence type="predicted"/>
<evidence type="ECO:0000259" key="4">
    <source>
        <dbReference type="PROSITE" id="PS50222"/>
    </source>
</evidence>
<dbReference type="Proteomes" id="UP001497525">
    <property type="component" value="Unassembled WGS sequence"/>
</dbReference>
<dbReference type="Gene3D" id="1.10.238.10">
    <property type="entry name" value="EF-hand"/>
    <property type="match status" value="2"/>
</dbReference>
<dbReference type="PROSITE" id="PS50222">
    <property type="entry name" value="EF_HAND_2"/>
    <property type="match status" value="3"/>
</dbReference>
<dbReference type="PROSITE" id="PS00018">
    <property type="entry name" value="EF_HAND_1"/>
    <property type="match status" value="3"/>
</dbReference>
<sequence length="113" mass="13115">MKKLGMTVKPGEAEAMVKQFDKNKNGMLEFEEYVDLCEKKRHSKEFEGLYREAFNAIDKNHDGYLTADEIKDAIKKVKPDVKEETIKKVMQRLDKNKDGKVSIEEFLVAMRGE</sequence>
<feature type="domain" description="EF-hand" evidence="4">
    <location>
        <begin position="45"/>
        <end position="80"/>
    </location>
</feature>
<evidence type="ECO:0000313" key="6">
    <source>
        <dbReference type="Proteomes" id="UP001497525"/>
    </source>
</evidence>
<dbReference type="Pfam" id="PF13499">
    <property type="entry name" value="EF-hand_7"/>
    <property type="match status" value="1"/>
</dbReference>
<dbReference type="Pfam" id="PF13833">
    <property type="entry name" value="EF-hand_8"/>
    <property type="match status" value="1"/>
</dbReference>
<dbReference type="EMBL" id="CAXLJL010000145">
    <property type="protein sequence ID" value="CAL5132841.1"/>
    <property type="molecule type" value="Genomic_DNA"/>
</dbReference>
<dbReference type="CDD" id="cd00051">
    <property type="entry name" value="EFh"/>
    <property type="match status" value="1"/>
</dbReference>
<comment type="caution">
    <text evidence="5">The sequence shown here is derived from an EMBL/GenBank/DDBJ whole genome shotgun (WGS) entry which is preliminary data.</text>
</comment>
<keyword evidence="1" id="KW-0479">Metal-binding</keyword>
<evidence type="ECO:0000256" key="3">
    <source>
        <dbReference type="ARBA" id="ARBA00022837"/>
    </source>
</evidence>
<dbReference type="SUPFAM" id="SSF47473">
    <property type="entry name" value="EF-hand"/>
    <property type="match status" value="1"/>
</dbReference>
<dbReference type="InterPro" id="IPR018247">
    <property type="entry name" value="EF_Hand_1_Ca_BS"/>
</dbReference>
<dbReference type="GO" id="GO:0005509">
    <property type="term" value="F:calcium ion binding"/>
    <property type="evidence" value="ECO:0007669"/>
    <property type="project" value="InterPro"/>
</dbReference>
<evidence type="ECO:0000256" key="2">
    <source>
        <dbReference type="ARBA" id="ARBA00022737"/>
    </source>
</evidence>
<feature type="domain" description="EF-hand" evidence="4">
    <location>
        <begin position="81"/>
        <end position="113"/>
    </location>
</feature>
<dbReference type="PANTHER" id="PTHR34524:SF6">
    <property type="entry name" value="CALCYPHOSINE LIKE"/>
    <property type="match status" value="1"/>
</dbReference>